<dbReference type="OrthoDB" id="2228at2759"/>
<dbReference type="InterPro" id="IPR036045">
    <property type="entry name" value="Sec1-like_sf"/>
</dbReference>
<accession>A0A8H7R0N5</accession>
<dbReference type="InterPro" id="IPR001619">
    <property type="entry name" value="Sec1-like"/>
</dbReference>
<feature type="region of interest" description="Disordered" evidence="2">
    <location>
        <begin position="486"/>
        <end position="507"/>
    </location>
</feature>
<feature type="region of interest" description="Disordered" evidence="2">
    <location>
        <begin position="655"/>
        <end position="722"/>
    </location>
</feature>
<protein>
    <recommendedName>
        <fullName evidence="5">Sec1-like protein</fullName>
    </recommendedName>
</protein>
<evidence type="ECO:0000256" key="2">
    <source>
        <dbReference type="SAM" id="MobiDB-lite"/>
    </source>
</evidence>
<reference evidence="3" key="1">
    <citation type="submission" date="2020-12" db="EMBL/GenBank/DDBJ databases">
        <title>Metabolic potential, ecology and presence of endohyphal bacteria is reflected in genomic diversity of Mucoromycotina.</title>
        <authorList>
            <person name="Muszewska A."/>
            <person name="Okrasinska A."/>
            <person name="Steczkiewicz K."/>
            <person name="Drgas O."/>
            <person name="Orlowska M."/>
            <person name="Perlinska-Lenart U."/>
            <person name="Aleksandrzak-Piekarczyk T."/>
            <person name="Szatraj K."/>
            <person name="Zielenkiewicz U."/>
            <person name="Pilsyk S."/>
            <person name="Malc E."/>
            <person name="Mieczkowski P."/>
            <person name="Kruszewska J.S."/>
            <person name="Biernat P."/>
            <person name="Pawlowska J."/>
        </authorList>
    </citation>
    <scope>NUCLEOTIDE SEQUENCE</scope>
    <source>
        <strain evidence="3">WA0000017839</strain>
    </source>
</reference>
<dbReference type="Gene3D" id="1.25.40.60">
    <property type="match status" value="1"/>
</dbReference>
<feature type="region of interest" description="Disordered" evidence="2">
    <location>
        <begin position="538"/>
        <end position="583"/>
    </location>
</feature>
<evidence type="ECO:0000313" key="4">
    <source>
        <dbReference type="Proteomes" id="UP000603453"/>
    </source>
</evidence>
<feature type="compositionally biased region" description="Polar residues" evidence="2">
    <location>
        <begin position="659"/>
        <end position="670"/>
    </location>
</feature>
<dbReference type="Gene3D" id="3.40.50.2060">
    <property type="match status" value="1"/>
</dbReference>
<dbReference type="PANTHER" id="PTHR11679">
    <property type="entry name" value="VESICLE PROTEIN SORTING-ASSOCIATED"/>
    <property type="match status" value="1"/>
</dbReference>
<dbReference type="InterPro" id="IPR043154">
    <property type="entry name" value="Sec-1-like_dom1"/>
</dbReference>
<dbReference type="EMBL" id="JAEPRD010000076">
    <property type="protein sequence ID" value="KAG2201016.1"/>
    <property type="molecule type" value="Genomic_DNA"/>
</dbReference>
<proteinExistence type="inferred from homology"/>
<dbReference type="InterPro" id="IPR043127">
    <property type="entry name" value="Sec-1-like_dom3a"/>
</dbReference>
<sequence>MSGIAEIMRKRLMDSIRSIQPPGKWKIIVVDSKSAQILNAACKMYDILEENVSGPLVENIEKRRQPYPTLEAIYFLTPCRESILRLVDDFSRTPTYKAAHVHFTSGLNDQLFEELNKRLKSTGAAEYIQSLKELYVDFMVSESSVFTVDPVTSFLSVFGRDPRADPDESLRVTAKQLLSVCATLGEDPIIRYQAHSEGDIHPQGSPAGKLAHIVQQEVDGFCRLNPNFPPPRQPPQPRATLLIVDRSIDPAAPLLHEFTYQAMINDLLPVEETENHTGVKYSYEYTQADGSMDSKDVVLDEEDNVYKSIRHMHIAECTNHLVEKFNEFLSQNKAATNDRSTEPPKDSTKSLKDMKEMLTNLPQFQDLKAKYSAHLSIAQECMSFFERHKLNSVGNLEQNMVTGETADGETPKTIVLDMVPLLDDPHMSPADKARLLMLYIIWKEGGIFEDDKRKLIEHAKLKGEYRDAVNNLPLIGVKLTRIRQPDKTNFLQKKRRQKKSKDEESPFELSRYVPTLKKVMDAHLSNTLDPKQFTFTRQSDMEPSEDHGAPPGQGGMPSSGVSLRTTKPTWSKRTNSTSGSPRIPTHGAKLIVFVVGGVTYSEIRSAYEIGETYNRDVFIGSTELLRPKTFIEHLGHLQLPVPSPHSIIAPYVAPAPPQIQRNDSSTSKTASLMSHMHISSPSSLSNKSSSMSLDKMSNGSVTPEEHVEKKKKKKGLAARLFG</sequence>
<evidence type="ECO:0000313" key="3">
    <source>
        <dbReference type="EMBL" id="KAG2201016.1"/>
    </source>
</evidence>
<keyword evidence="4" id="KW-1185">Reference proteome</keyword>
<dbReference type="Proteomes" id="UP000603453">
    <property type="component" value="Unassembled WGS sequence"/>
</dbReference>
<dbReference type="Gene3D" id="3.40.50.1910">
    <property type="match status" value="1"/>
</dbReference>
<feature type="compositionally biased region" description="Polar residues" evidence="2">
    <location>
        <begin position="559"/>
        <end position="580"/>
    </location>
</feature>
<evidence type="ECO:0000256" key="1">
    <source>
        <dbReference type="ARBA" id="ARBA00009884"/>
    </source>
</evidence>
<dbReference type="PIRSF" id="PIRSF005715">
    <property type="entry name" value="VPS45_Sec1"/>
    <property type="match status" value="1"/>
</dbReference>
<name>A0A8H7R0N5_9FUNG</name>
<gene>
    <name evidence="3" type="ORF">INT47_006560</name>
</gene>
<evidence type="ECO:0008006" key="5">
    <source>
        <dbReference type="Google" id="ProtNLM"/>
    </source>
</evidence>
<comment type="similarity">
    <text evidence="1">Belongs to the STXBP/unc-18/SEC1 family.</text>
</comment>
<dbReference type="SUPFAM" id="SSF56815">
    <property type="entry name" value="Sec1/munc18-like (SM) proteins"/>
    <property type="match status" value="1"/>
</dbReference>
<dbReference type="GO" id="GO:0016192">
    <property type="term" value="P:vesicle-mediated transport"/>
    <property type="evidence" value="ECO:0007669"/>
    <property type="project" value="InterPro"/>
</dbReference>
<feature type="compositionally biased region" description="Low complexity" evidence="2">
    <location>
        <begin position="671"/>
        <end position="700"/>
    </location>
</feature>
<dbReference type="AlphaFoldDB" id="A0A8H7R0N5"/>
<comment type="caution">
    <text evidence="3">The sequence shown here is derived from an EMBL/GenBank/DDBJ whole genome shotgun (WGS) entry which is preliminary data.</text>
</comment>
<dbReference type="InterPro" id="IPR027482">
    <property type="entry name" value="Sec1-like_dom2"/>
</dbReference>
<organism evidence="3 4">
    <name type="scientific">Mucor saturninus</name>
    <dbReference type="NCBI Taxonomy" id="64648"/>
    <lineage>
        <taxon>Eukaryota</taxon>
        <taxon>Fungi</taxon>
        <taxon>Fungi incertae sedis</taxon>
        <taxon>Mucoromycota</taxon>
        <taxon>Mucoromycotina</taxon>
        <taxon>Mucoromycetes</taxon>
        <taxon>Mucorales</taxon>
        <taxon>Mucorineae</taxon>
        <taxon>Mucoraceae</taxon>
        <taxon>Mucor</taxon>
    </lineage>
</organism>
<dbReference type="Pfam" id="PF00995">
    <property type="entry name" value="Sec1"/>
    <property type="match status" value="1"/>
</dbReference>
<dbReference type="Gene3D" id="3.90.830.10">
    <property type="entry name" value="Syntaxin Binding Protein 1, Chain A, domain 2"/>
    <property type="match status" value="1"/>
</dbReference>